<name>A0A4Y2QVR3_ARAVE</name>
<protein>
    <submittedName>
        <fullName evidence="2">Uncharacterized protein</fullName>
    </submittedName>
</protein>
<dbReference type="Proteomes" id="UP000499080">
    <property type="component" value="Unassembled WGS sequence"/>
</dbReference>
<accession>A0A4Y2QVR3</accession>
<keyword evidence="3" id="KW-1185">Reference proteome</keyword>
<feature type="region of interest" description="Disordered" evidence="1">
    <location>
        <begin position="1"/>
        <end position="23"/>
    </location>
</feature>
<organism evidence="2 3">
    <name type="scientific">Araneus ventricosus</name>
    <name type="common">Orbweaver spider</name>
    <name type="synonym">Epeira ventricosa</name>
    <dbReference type="NCBI Taxonomy" id="182803"/>
    <lineage>
        <taxon>Eukaryota</taxon>
        <taxon>Metazoa</taxon>
        <taxon>Ecdysozoa</taxon>
        <taxon>Arthropoda</taxon>
        <taxon>Chelicerata</taxon>
        <taxon>Arachnida</taxon>
        <taxon>Araneae</taxon>
        <taxon>Araneomorphae</taxon>
        <taxon>Entelegynae</taxon>
        <taxon>Araneoidea</taxon>
        <taxon>Araneidae</taxon>
        <taxon>Araneus</taxon>
    </lineage>
</organism>
<proteinExistence type="predicted"/>
<evidence type="ECO:0000256" key="1">
    <source>
        <dbReference type="SAM" id="MobiDB-lite"/>
    </source>
</evidence>
<gene>
    <name evidence="2" type="ORF">AVEN_23086_1</name>
</gene>
<comment type="caution">
    <text evidence="2">The sequence shown here is derived from an EMBL/GenBank/DDBJ whole genome shotgun (WGS) entry which is preliminary data.</text>
</comment>
<evidence type="ECO:0000313" key="2">
    <source>
        <dbReference type="EMBL" id="GBN67401.1"/>
    </source>
</evidence>
<sequence>MKTCQDDAQMPPPPPSVCENGGNLKMHNSTREYATASDDFRPLCFCLRELEMTLKENHPEKKDAYFQPVVDTDVSFTIDLHSKAFSVLEKDLVGTSIPGGFKRTFAGQFSDMRCFN</sequence>
<dbReference type="AlphaFoldDB" id="A0A4Y2QVR3"/>
<evidence type="ECO:0000313" key="3">
    <source>
        <dbReference type="Proteomes" id="UP000499080"/>
    </source>
</evidence>
<dbReference type="EMBL" id="BGPR01014951">
    <property type="protein sequence ID" value="GBN67401.1"/>
    <property type="molecule type" value="Genomic_DNA"/>
</dbReference>
<reference evidence="2 3" key="1">
    <citation type="journal article" date="2019" name="Sci. Rep.">
        <title>Orb-weaving spider Araneus ventricosus genome elucidates the spidroin gene catalogue.</title>
        <authorList>
            <person name="Kono N."/>
            <person name="Nakamura H."/>
            <person name="Ohtoshi R."/>
            <person name="Moran D.A.P."/>
            <person name="Shinohara A."/>
            <person name="Yoshida Y."/>
            <person name="Fujiwara M."/>
            <person name="Mori M."/>
            <person name="Tomita M."/>
            <person name="Arakawa K."/>
        </authorList>
    </citation>
    <scope>NUCLEOTIDE SEQUENCE [LARGE SCALE GENOMIC DNA]</scope>
</reference>